<keyword evidence="2" id="KW-1185">Reference proteome</keyword>
<dbReference type="Proteomes" id="UP001194468">
    <property type="component" value="Unassembled WGS sequence"/>
</dbReference>
<accession>A0AAD4G8N1</accession>
<organism evidence="1 2">
    <name type="scientific">Boletus edulis BED1</name>
    <dbReference type="NCBI Taxonomy" id="1328754"/>
    <lineage>
        <taxon>Eukaryota</taxon>
        <taxon>Fungi</taxon>
        <taxon>Dikarya</taxon>
        <taxon>Basidiomycota</taxon>
        <taxon>Agaricomycotina</taxon>
        <taxon>Agaricomycetes</taxon>
        <taxon>Agaricomycetidae</taxon>
        <taxon>Boletales</taxon>
        <taxon>Boletineae</taxon>
        <taxon>Boletaceae</taxon>
        <taxon>Boletoideae</taxon>
        <taxon>Boletus</taxon>
    </lineage>
</organism>
<dbReference type="EMBL" id="WHUW01000087">
    <property type="protein sequence ID" value="KAF8426456.1"/>
    <property type="molecule type" value="Genomic_DNA"/>
</dbReference>
<proteinExistence type="predicted"/>
<dbReference type="AlphaFoldDB" id="A0AAD4G8N1"/>
<reference evidence="1" key="1">
    <citation type="submission" date="2019-10" db="EMBL/GenBank/DDBJ databases">
        <authorList>
            <consortium name="DOE Joint Genome Institute"/>
            <person name="Kuo A."/>
            <person name="Miyauchi S."/>
            <person name="Kiss E."/>
            <person name="Drula E."/>
            <person name="Kohler A."/>
            <person name="Sanchez-Garcia M."/>
            <person name="Andreopoulos B."/>
            <person name="Barry K.W."/>
            <person name="Bonito G."/>
            <person name="Buee M."/>
            <person name="Carver A."/>
            <person name="Chen C."/>
            <person name="Cichocki N."/>
            <person name="Clum A."/>
            <person name="Culley D."/>
            <person name="Crous P.W."/>
            <person name="Fauchery L."/>
            <person name="Girlanda M."/>
            <person name="Hayes R."/>
            <person name="Keri Z."/>
            <person name="LaButti K."/>
            <person name="Lipzen A."/>
            <person name="Lombard V."/>
            <person name="Magnuson J."/>
            <person name="Maillard F."/>
            <person name="Morin E."/>
            <person name="Murat C."/>
            <person name="Nolan M."/>
            <person name="Ohm R."/>
            <person name="Pangilinan J."/>
            <person name="Pereira M."/>
            <person name="Perotto S."/>
            <person name="Peter M."/>
            <person name="Riley R."/>
            <person name="Sitrit Y."/>
            <person name="Stielow B."/>
            <person name="Szollosi G."/>
            <person name="Zifcakova L."/>
            <person name="Stursova M."/>
            <person name="Spatafora J.W."/>
            <person name="Tedersoo L."/>
            <person name="Vaario L.-M."/>
            <person name="Yamada A."/>
            <person name="Yan M."/>
            <person name="Wang P."/>
            <person name="Xu J."/>
            <person name="Bruns T."/>
            <person name="Baldrian P."/>
            <person name="Vilgalys R."/>
            <person name="Henrissat B."/>
            <person name="Grigoriev I.V."/>
            <person name="Hibbett D."/>
            <person name="Nagy L.G."/>
            <person name="Martin F.M."/>
        </authorList>
    </citation>
    <scope>NUCLEOTIDE SEQUENCE</scope>
    <source>
        <strain evidence="1">BED1</strain>
    </source>
</reference>
<sequence length="100" mass="10611">MAAPAACPACIVGIGSIPAAGSLFFGSPTRREAVKLTPFGSTPELGLREGERTICDAAKENCWERGPPERTKILALRDRSAAVAVEWWHGISDVVLATHP</sequence>
<reference evidence="1" key="2">
    <citation type="journal article" date="2020" name="Nat. Commun.">
        <title>Large-scale genome sequencing of mycorrhizal fungi provides insights into the early evolution of symbiotic traits.</title>
        <authorList>
            <person name="Miyauchi S."/>
            <person name="Kiss E."/>
            <person name="Kuo A."/>
            <person name="Drula E."/>
            <person name="Kohler A."/>
            <person name="Sanchez-Garcia M."/>
            <person name="Morin E."/>
            <person name="Andreopoulos B."/>
            <person name="Barry K.W."/>
            <person name="Bonito G."/>
            <person name="Buee M."/>
            <person name="Carver A."/>
            <person name="Chen C."/>
            <person name="Cichocki N."/>
            <person name="Clum A."/>
            <person name="Culley D."/>
            <person name="Crous P.W."/>
            <person name="Fauchery L."/>
            <person name="Girlanda M."/>
            <person name="Hayes R.D."/>
            <person name="Keri Z."/>
            <person name="LaButti K."/>
            <person name="Lipzen A."/>
            <person name="Lombard V."/>
            <person name="Magnuson J."/>
            <person name="Maillard F."/>
            <person name="Murat C."/>
            <person name="Nolan M."/>
            <person name="Ohm R.A."/>
            <person name="Pangilinan J."/>
            <person name="Pereira M.F."/>
            <person name="Perotto S."/>
            <person name="Peter M."/>
            <person name="Pfister S."/>
            <person name="Riley R."/>
            <person name="Sitrit Y."/>
            <person name="Stielow J.B."/>
            <person name="Szollosi G."/>
            <person name="Zifcakova L."/>
            <person name="Stursova M."/>
            <person name="Spatafora J.W."/>
            <person name="Tedersoo L."/>
            <person name="Vaario L.M."/>
            <person name="Yamada A."/>
            <person name="Yan M."/>
            <person name="Wang P."/>
            <person name="Xu J."/>
            <person name="Bruns T."/>
            <person name="Baldrian P."/>
            <person name="Vilgalys R."/>
            <person name="Dunand C."/>
            <person name="Henrissat B."/>
            <person name="Grigoriev I.V."/>
            <person name="Hibbett D."/>
            <person name="Nagy L.G."/>
            <person name="Martin F.M."/>
        </authorList>
    </citation>
    <scope>NUCLEOTIDE SEQUENCE</scope>
    <source>
        <strain evidence="1">BED1</strain>
    </source>
</reference>
<comment type="caution">
    <text evidence="1">The sequence shown here is derived from an EMBL/GenBank/DDBJ whole genome shotgun (WGS) entry which is preliminary data.</text>
</comment>
<gene>
    <name evidence="1" type="ORF">L210DRAFT_985682</name>
</gene>
<protein>
    <submittedName>
        <fullName evidence="1">Uncharacterized protein</fullName>
    </submittedName>
</protein>
<evidence type="ECO:0000313" key="2">
    <source>
        <dbReference type="Proteomes" id="UP001194468"/>
    </source>
</evidence>
<evidence type="ECO:0000313" key="1">
    <source>
        <dbReference type="EMBL" id="KAF8426456.1"/>
    </source>
</evidence>
<name>A0AAD4G8N1_BOLED</name>